<dbReference type="Gene3D" id="3.10.200.10">
    <property type="entry name" value="Alpha carbonic anhydrase"/>
    <property type="match status" value="1"/>
</dbReference>
<evidence type="ECO:0000256" key="1">
    <source>
        <dbReference type="ARBA" id="ARBA00010718"/>
    </source>
</evidence>
<feature type="compositionally biased region" description="Polar residues" evidence="2">
    <location>
        <begin position="323"/>
        <end position="338"/>
    </location>
</feature>
<keyword evidence="5" id="KW-1185">Reference proteome</keyword>
<feature type="region of interest" description="Disordered" evidence="2">
    <location>
        <begin position="323"/>
        <end position="409"/>
    </location>
</feature>
<feature type="compositionally biased region" description="Polar residues" evidence="2">
    <location>
        <begin position="398"/>
        <end position="409"/>
    </location>
</feature>
<sequence>MRRLGKAASGSNLTKRKLTHLKHSNGFLRTPKYRKLWLTYHKRLHQGYSFGRDRRKVVSLFDNFFYYQYNEFPFKSPSHWGNDYKTCLGKYQSPIDIEESSVKISSFPPLKFSSIENSHAAYMINNGHTVMIQSFDPNVPMISGGPIKDPYVFQQLHFHWGQNDELGSEDLINNHSFSMEVHAVFWKKEYGSSEEAMKHPDGLTVLGYLYQVTDKPNPTFESIVSQMQEIATVGSNVTINDTGLLSKLVAPDLTSAEHYFTYKGSLTTPPCLEIVQWIDFIQPQHLSHEQIAAFRSIQSIDGTNLTHNFRPVQPLDGRTVYRNSPATETTSATSGAVNTTVTSETTVPSTAGTISTSTVSKQTTAATHPPTTKVAKDPEAAIPSTKSTSTETPTVTPLNGQKSDQHSGQQSMWTVSRSYLFFIYYIVFSLTENY</sequence>
<dbReference type="InterPro" id="IPR036398">
    <property type="entry name" value="CA_dom_sf"/>
</dbReference>
<accession>A0A0L7QLI5</accession>
<comment type="similarity">
    <text evidence="1">Belongs to the alpha-carbonic anhydrase family.</text>
</comment>
<name>A0A0L7QLI5_9HYME</name>
<dbReference type="GO" id="GO:0004089">
    <property type="term" value="F:carbonate dehydratase activity"/>
    <property type="evidence" value="ECO:0007669"/>
    <property type="project" value="InterPro"/>
</dbReference>
<dbReference type="PROSITE" id="PS51144">
    <property type="entry name" value="ALPHA_CA_2"/>
    <property type="match status" value="1"/>
</dbReference>
<dbReference type="CDD" id="cd00326">
    <property type="entry name" value="alpha_CA"/>
    <property type="match status" value="1"/>
</dbReference>
<organism evidence="4 5">
    <name type="scientific">Habropoda laboriosa</name>
    <dbReference type="NCBI Taxonomy" id="597456"/>
    <lineage>
        <taxon>Eukaryota</taxon>
        <taxon>Metazoa</taxon>
        <taxon>Ecdysozoa</taxon>
        <taxon>Arthropoda</taxon>
        <taxon>Hexapoda</taxon>
        <taxon>Insecta</taxon>
        <taxon>Pterygota</taxon>
        <taxon>Neoptera</taxon>
        <taxon>Endopterygota</taxon>
        <taxon>Hymenoptera</taxon>
        <taxon>Apocrita</taxon>
        <taxon>Aculeata</taxon>
        <taxon>Apoidea</taxon>
        <taxon>Anthophila</taxon>
        <taxon>Apidae</taxon>
        <taxon>Habropoda</taxon>
    </lineage>
</organism>
<evidence type="ECO:0000313" key="5">
    <source>
        <dbReference type="Proteomes" id="UP000053825"/>
    </source>
</evidence>
<feature type="domain" description="Alpha-carbonic anhydrase" evidence="3">
    <location>
        <begin position="65"/>
        <end position="324"/>
    </location>
</feature>
<dbReference type="GO" id="GO:0008270">
    <property type="term" value="F:zinc ion binding"/>
    <property type="evidence" value="ECO:0007669"/>
    <property type="project" value="InterPro"/>
</dbReference>
<evidence type="ECO:0000256" key="2">
    <source>
        <dbReference type="SAM" id="MobiDB-lite"/>
    </source>
</evidence>
<feature type="compositionally biased region" description="Polar residues" evidence="2">
    <location>
        <begin position="351"/>
        <end position="370"/>
    </location>
</feature>
<proteinExistence type="inferred from homology"/>
<reference evidence="4 5" key="1">
    <citation type="submission" date="2015-07" db="EMBL/GenBank/DDBJ databases">
        <title>The genome of Habropoda laboriosa.</title>
        <authorList>
            <person name="Pan H."/>
            <person name="Kapheim K."/>
        </authorList>
    </citation>
    <scope>NUCLEOTIDE SEQUENCE [LARGE SCALE GENOMIC DNA]</scope>
    <source>
        <strain evidence="4">0110345459</strain>
    </source>
</reference>
<dbReference type="STRING" id="597456.A0A0L7QLI5"/>
<dbReference type="GO" id="GO:0005737">
    <property type="term" value="C:cytoplasm"/>
    <property type="evidence" value="ECO:0007669"/>
    <property type="project" value="TreeGrafter"/>
</dbReference>
<evidence type="ECO:0000259" key="3">
    <source>
        <dbReference type="PROSITE" id="PS51144"/>
    </source>
</evidence>
<dbReference type="OrthoDB" id="429145at2759"/>
<dbReference type="PANTHER" id="PTHR18952:SF124">
    <property type="entry name" value="CARBONIC ANHYDRASE 7"/>
    <property type="match status" value="1"/>
</dbReference>
<dbReference type="EMBL" id="KQ414915">
    <property type="protein sequence ID" value="KOC59487.1"/>
    <property type="molecule type" value="Genomic_DNA"/>
</dbReference>
<dbReference type="SUPFAM" id="SSF51069">
    <property type="entry name" value="Carbonic anhydrase"/>
    <property type="match status" value="1"/>
</dbReference>
<dbReference type="InterPro" id="IPR001148">
    <property type="entry name" value="CA_dom"/>
</dbReference>
<gene>
    <name evidence="4" type="ORF">WH47_10633</name>
</gene>
<dbReference type="Proteomes" id="UP000053825">
    <property type="component" value="Unassembled WGS sequence"/>
</dbReference>
<dbReference type="SMART" id="SM01057">
    <property type="entry name" value="Carb_anhydrase"/>
    <property type="match status" value="1"/>
</dbReference>
<dbReference type="AlphaFoldDB" id="A0A0L7QLI5"/>
<dbReference type="PANTHER" id="PTHR18952">
    <property type="entry name" value="CARBONIC ANHYDRASE"/>
    <property type="match status" value="1"/>
</dbReference>
<dbReference type="Pfam" id="PF00194">
    <property type="entry name" value="Carb_anhydrase"/>
    <property type="match status" value="1"/>
</dbReference>
<feature type="compositionally biased region" description="Low complexity" evidence="2">
    <location>
        <begin position="383"/>
        <end position="397"/>
    </location>
</feature>
<protein>
    <submittedName>
        <fullName evidence="4">Carbonic anhydrase 2</fullName>
    </submittedName>
</protein>
<dbReference type="InterPro" id="IPR023561">
    <property type="entry name" value="Carbonic_anhydrase_a-class"/>
</dbReference>
<feature type="compositionally biased region" description="Low complexity" evidence="2">
    <location>
        <begin position="339"/>
        <end position="350"/>
    </location>
</feature>
<evidence type="ECO:0000313" key="4">
    <source>
        <dbReference type="EMBL" id="KOC59487.1"/>
    </source>
</evidence>